<keyword evidence="2" id="KW-0812">Transmembrane</keyword>
<dbReference type="Pfam" id="PF00004">
    <property type="entry name" value="AAA"/>
    <property type="match status" value="1"/>
</dbReference>
<dbReference type="Gene3D" id="3.40.50.300">
    <property type="entry name" value="P-loop containing nucleotide triphosphate hydrolases"/>
    <property type="match status" value="1"/>
</dbReference>
<feature type="domain" description="AAA+ ATPase" evidence="3">
    <location>
        <begin position="830"/>
        <end position="970"/>
    </location>
</feature>
<keyword evidence="2" id="KW-0472">Membrane</keyword>
<dbReference type="SUPFAM" id="SSF140990">
    <property type="entry name" value="FtsH protease domain-like"/>
    <property type="match status" value="1"/>
</dbReference>
<comment type="caution">
    <text evidence="4">The sequence shown here is derived from an EMBL/GenBank/DDBJ whole genome shotgun (WGS) entry which is preliminary data.</text>
</comment>
<dbReference type="Gene3D" id="1.20.58.760">
    <property type="entry name" value="Peptidase M41"/>
    <property type="match status" value="1"/>
</dbReference>
<dbReference type="EMBL" id="JAFEMO010000004">
    <property type="protein sequence ID" value="KAH7571821.1"/>
    <property type="molecule type" value="Genomic_DNA"/>
</dbReference>
<dbReference type="PANTHER" id="PTHR23076:SF58">
    <property type="entry name" value="INACTIVE ATP-DEPENDENT ZINC METALLOPROTEASE FTSHI 5, CHLOROPLASTIC-RELATED"/>
    <property type="match status" value="1"/>
</dbReference>
<evidence type="ECO:0000256" key="1">
    <source>
        <dbReference type="ARBA" id="ARBA00022946"/>
    </source>
</evidence>
<dbReference type="SUPFAM" id="SSF52540">
    <property type="entry name" value="P-loop containing nucleoside triphosphate hydrolases"/>
    <property type="match status" value="1"/>
</dbReference>
<dbReference type="Proteomes" id="UP000827721">
    <property type="component" value="Unassembled WGS sequence"/>
</dbReference>
<organism evidence="4 5">
    <name type="scientific">Xanthoceras sorbifolium</name>
    <dbReference type="NCBI Taxonomy" id="99658"/>
    <lineage>
        <taxon>Eukaryota</taxon>
        <taxon>Viridiplantae</taxon>
        <taxon>Streptophyta</taxon>
        <taxon>Embryophyta</taxon>
        <taxon>Tracheophyta</taxon>
        <taxon>Spermatophyta</taxon>
        <taxon>Magnoliopsida</taxon>
        <taxon>eudicotyledons</taxon>
        <taxon>Gunneridae</taxon>
        <taxon>Pentapetalae</taxon>
        <taxon>rosids</taxon>
        <taxon>malvids</taxon>
        <taxon>Sapindales</taxon>
        <taxon>Sapindaceae</taxon>
        <taxon>Xanthoceroideae</taxon>
        <taxon>Xanthoceras</taxon>
    </lineage>
</organism>
<accession>A0ABQ8I5B5</accession>
<feature type="transmembrane region" description="Helical" evidence="2">
    <location>
        <begin position="685"/>
        <end position="707"/>
    </location>
</feature>
<dbReference type="PANTHER" id="PTHR23076">
    <property type="entry name" value="METALLOPROTEASE M41 FTSH"/>
    <property type="match status" value="1"/>
</dbReference>
<evidence type="ECO:0000313" key="4">
    <source>
        <dbReference type="EMBL" id="KAH7571821.1"/>
    </source>
</evidence>
<dbReference type="InterPro" id="IPR003593">
    <property type="entry name" value="AAA+_ATPase"/>
</dbReference>
<evidence type="ECO:0000259" key="3">
    <source>
        <dbReference type="SMART" id="SM00382"/>
    </source>
</evidence>
<keyword evidence="5" id="KW-1185">Reference proteome</keyword>
<keyword evidence="2" id="KW-1133">Transmembrane helix</keyword>
<keyword evidence="1" id="KW-0809">Transit peptide</keyword>
<dbReference type="Pfam" id="PF01434">
    <property type="entry name" value="Peptidase_M41"/>
    <property type="match status" value="1"/>
</dbReference>
<protein>
    <recommendedName>
        <fullName evidence="3">AAA+ ATPase domain-containing protein</fullName>
    </recommendedName>
</protein>
<dbReference type="InterPro" id="IPR027417">
    <property type="entry name" value="P-loop_NTPase"/>
</dbReference>
<reference evidence="4 5" key="1">
    <citation type="submission" date="2021-02" db="EMBL/GenBank/DDBJ databases">
        <title>Plant Genome Project.</title>
        <authorList>
            <person name="Zhang R.-G."/>
        </authorList>
    </citation>
    <scope>NUCLEOTIDE SEQUENCE [LARGE SCALE GENOMIC DNA]</scope>
    <source>
        <tissue evidence="4">Leaves</tissue>
    </source>
</reference>
<evidence type="ECO:0000313" key="5">
    <source>
        <dbReference type="Proteomes" id="UP000827721"/>
    </source>
</evidence>
<gene>
    <name evidence="4" type="ORF">JRO89_XS04G0150400</name>
</gene>
<proteinExistence type="predicted"/>
<dbReference type="InterPro" id="IPR000642">
    <property type="entry name" value="Peptidase_M41"/>
</dbReference>
<name>A0ABQ8I5B5_9ROSI</name>
<sequence length="1355" mass="155840">MDSSSIFSSLTIPFTSQFSPPHQNPKFRQIITKRQSKIILSSKHPKRPSKFLPSSRSIFKFGSPEASGSSQCCKQEGKLIPEASGISNRKTELFISITKSIVYAVVCIAVGFSPFVSFTGAAIAAPVASAVVLDKKERAKRRDSGSEFILKAKDHEYSDYTRRLLETVSSLLRVIEEVRGGNGDVDSVRSALKAVRMRKDELQDEIMGGLYENLREMKREKDGLLKRGEEIVDKVLKVQWESEKLEGAERAERLKRMRRMEGEYGEVWERVGEIEDAILRRETMAMSVGVRELCFIERECEELVKRFNRYMRIKRTGSLQKNSATKLSKSEIQKELETAQRKHLEQMILPSVVEVEDLGSLFDQDLPNFALRIKQCLEDSRELQRNLEARIRRNMKKFGNEERFVVKTPEDEVVKGFPEVEMKWMFGDKEVMVPKAIGLHLYHGWKVWREEAKADLKRNLLENVDFGKQYVAQRQERILLDRDRVVSKTWYNQEKNRWEMDPMAVPYAVSKKLVENAQIRHDWGAMYISLKGDDKEFYVDIKEFEVLFEGFGGFDGLYMKMLACDIPTTVRLMWIPLSELDFGQQFLLTARLAYQCLNGLLKSRYVSIGRDWVFEKIRNINDDIMMMIVFPIVELIIPYPVRLRLGMAWPEYVDQSVGTTWYLKWQSEAEMSFKSRQPDDEDSPWILWFLWFIIRSVIYVFILFNVLRFMKRKIPRLLGYGPLRRNPNLRKLDRVLPLFNDHRSDMYYVQYGFGYLVLKAYFNYRVRRIKRKKKAGVDPISTAFDRMKRVKNPPIPLTDFASIESMREEINEVVAFLQNPSAFQEMGACAPRGVLIVGERGTGKTSLALAIAAEARVPVVNVKAQELEAGLWVGQSASNVRELFQTARDLAPVILFVEDFDLFAGVRGQFIHTKNQDHEAFINQLLVELDGFEKQDGVVLMATTRNIKQIDEALQRPGRMDRVFHLQRPTETEREKILRMAAKETMDDELIDFVDWRKVAEKTSLLRPVELKLVPVALEGSAFRSKFLDADELMSYCSWFAMYSGIVPKWMRKTKIVKKISRMLVDHLGLTLNREDLQNVVDLMEPYGQISNGMELLNPPLNWTRETKFPHAVWAAGRGLIALLLPNFDVVDNLWLEPCSWQGIGCTKITKAKTEGSTSGNTESRSYLEKKLVFCFGSYLAAQLLLPFGEENFLSSSEIMQAQEIATRMVLQYGWGPDDSPAIYYSSNAVAAMSMGSNYEYEMATKVEKMYDLAYCKAKEMLQKNHGVLEKIVEELLEFEILTGKDLERIMDANGGTREKEPFSLSKVDYMEKYTAIALGLYSEGGESGNHLYCIQKEVKVEIPPPMSLVGLLSG</sequence>
<evidence type="ECO:0000256" key="2">
    <source>
        <dbReference type="SAM" id="Phobius"/>
    </source>
</evidence>
<dbReference type="InterPro" id="IPR003959">
    <property type="entry name" value="ATPase_AAA_core"/>
</dbReference>
<dbReference type="InterPro" id="IPR037219">
    <property type="entry name" value="Peptidase_M41-like"/>
</dbReference>
<dbReference type="SMART" id="SM00382">
    <property type="entry name" value="AAA"/>
    <property type="match status" value="1"/>
</dbReference>